<name>A0A7S4EDN0_9STRA</name>
<accession>A0A7S4EDN0</accession>
<feature type="region of interest" description="Disordered" evidence="1">
    <location>
        <begin position="42"/>
        <end position="138"/>
    </location>
</feature>
<evidence type="ECO:0000313" key="4">
    <source>
        <dbReference type="Proteomes" id="UP000789595"/>
    </source>
</evidence>
<keyword evidence="4" id="KW-1185">Reference proteome</keyword>
<feature type="compositionally biased region" description="Basic and acidic residues" evidence="1">
    <location>
        <begin position="58"/>
        <end position="68"/>
    </location>
</feature>
<proteinExistence type="predicted"/>
<dbReference type="EMBL" id="HBIW01024586">
    <property type="protein sequence ID" value="CAE0705749.1"/>
    <property type="molecule type" value="Transcribed_RNA"/>
</dbReference>
<organism evidence="2">
    <name type="scientific">Pelagomonas calceolata</name>
    <dbReference type="NCBI Taxonomy" id="35677"/>
    <lineage>
        <taxon>Eukaryota</taxon>
        <taxon>Sar</taxon>
        <taxon>Stramenopiles</taxon>
        <taxon>Ochrophyta</taxon>
        <taxon>Pelagophyceae</taxon>
        <taxon>Pelagomonadales</taxon>
        <taxon>Pelagomonadaceae</taxon>
        <taxon>Pelagomonas</taxon>
    </lineage>
</organism>
<gene>
    <name evidence="2" type="ORF">PCAL00307_LOCUS21199</name>
    <name evidence="3" type="ORF">PECAL_1P21900</name>
</gene>
<evidence type="ECO:0000313" key="2">
    <source>
        <dbReference type="EMBL" id="CAE0705749.1"/>
    </source>
</evidence>
<feature type="compositionally biased region" description="Basic residues" evidence="1">
    <location>
        <begin position="48"/>
        <end position="57"/>
    </location>
</feature>
<evidence type="ECO:0000256" key="1">
    <source>
        <dbReference type="SAM" id="MobiDB-lite"/>
    </source>
</evidence>
<dbReference type="AlphaFoldDB" id="A0A7S4EDN0"/>
<feature type="compositionally biased region" description="Low complexity" evidence="1">
    <location>
        <begin position="119"/>
        <end position="129"/>
    </location>
</feature>
<reference evidence="2" key="1">
    <citation type="submission" date="2021-01" db="EMBL/GenBank/DDBJ databases">
        <authorList>
            <person name="Corre E."/>
            <person name="Pelletier E."/>
            <person name="Niang G."/>
            <person name="Scheremetjew M."/>
            <person name="Finn R."/>
            <person name="Kale V."/>
            <person name="Holt S."/>
            <person name="Cochrane G."/>
            <person name="Meng A."/>
            <person name="Brown T."/>
            <person name="Cohen L."/>
        </authorList>
    </citation>
    <scope>NUCLEOTIDE SEQUENCE</scope>
    <source>
        <strain evidence="2">CCMP1756</strain>
    </source>
</reference>
<evidence type="ECO:0000313" key="3">
    <source>
        <dbReference type="EMBL" id="CAH0365737.1"/>
    </source>
</evidence>
<dbReference type="EMBL" id="CAKKNE010000001">
    <property type="protein sequence ID" value="CAH0365737.1"/>
    <property type="molecule type" value="Genomic_DNA"/>
</dbReference>
<feature type="region of interest" description="Disordered" evidence="1">
    <location>
        <begin position="194"/>
        <end position="224"/>
    </location>
</feature>
<protein>
    <submittedName>
        <fullName evidence="2">Uncharacterized protein</fullName>
    </submittedName>
</protein>
<reference evidence="3" key="2">
    <citation type="submission" date="2021-11" db="EMBL/GenBank/DDBJ databases">
        <authorList>
            <consortium name="Genoscope - CEA"/>
            <person name="William W."/>
        </authorList>
    </citation>
    <scope>NUCLEOTIDE SEQUENCE</scope>
</reference>
<feature type="region of interest" description="Disordered" evidence="1">
    <location>
        <begin position="1"/>
        <end position="23"/>
    </location>
</feature>
<dbReference type="Proteomes" id="UP000789595">
    <property type="component" value="Unassembled WGS sequence"/>
</dbReference>
<sequence>MYGVSRPGIRLKRPPRPVISINDPPGATSLFTYHAIPLDAPRIPHDHLRQKRRHAELRKKAADRERERRRAARQAKQQAELREQQARARRQARPRSAPATRRPSVEERALDTAIAASEPRTTIARPRSAPARRRPPMVPRPTIAELMQRQREALSIPRCARLRPPPGSFYRDFVREAPPVGSYEVTYPVKKTTAKGDQSMRYPTGARAPRPSIRKKASDYGYSRTHTNPVDQARALAAEGPGAGAYSLPPTYGVRKSFNRRAGPGGIGAFDLRARF</sequence>